<dbReference type="EMBL" id="JAKGBZ010000014">
    <property type="protein sequence ID" value="MCF3946885.1"/>
    <property type="molecule type" value="Genomic_DNA"/>
</dbReference>
<comment type="caution">
    <text evidence="3">The sequence shown here is derived from an EMBL/GenBank/DDBJ whole genome shotgun (WGS) entry which is preliminary data.</text>
</comment>
<name>A0ABS9DYK2_9PROT</name>
<dbReference type="InterPro" id="IPR036812">
    <property type="entry name" value="NAD(P)_OxRdtase_dom_sf"/>
</dbReference>
<dbReference type="CDD" id="cd19079">
    <property type="entry name" value="AKR_EcYajO-like"/>
    <property type="match status" value="1"/>
</dbReference>
<keyword evidence="4" id="KW-1185">Reference proteome</keyword>
<proteinExistence type="predicted"/>
<feature type="domain" description="NADP-dependent oxidoreductase" evidence="2">
    <location>
        <begin position="15"/>
        <end position="316"/>
    </location>
</feature>
<dbReference type="PANTHER" id="PTHR43364">
    <property type="entry name" value="NADH-SPECIFIC METHYLGLYOXAL REDUCTASE-RELATED"/>
    <property type="match status" value="1"/>
</dbReference>
<accession>A0ABS9DYK2</accession>
<dbReference type="Gene3D" id="3.20.20.100">
    <property type="entry name" value="NADP-dependent oxidoreductase domain"/>
    <property type="match status" value="1"/>
</dbReference>
<dbReference type="Pfam" id="PF00248">
    <property type="entry name" value="Aldo_ket_red"/>
    <property type="match status" value="1"/>
</dbReference>
<evidence type="ECO:0000259" key="2">
    <source>
        <dbReference type="Pfam" id="PF00248"/>
    </source>
</evidence>
<dbReference type="PANTHER" id="PTHR43364:SF4">
    <property type="entry name" value="NAD(P)-LINKED OXIDOREDUCTASE SUPERFAMILY PROTEIN"/>
    <property type="match status" value="1"/>
</dbReference>
<evidence type="ECO:0000256" key="1">
    <source>
        <dbReference type="ARBA" id="ARBA00023002"/>
    </source>
</evidence>
<reference evidence="3 4" key="1">
    <citation type="submission" date="2022-01" db="EMBL/GenBank/DDBJ databases">
        <authorList>
            <person name="Won M."/>
            <person name="Kim S.-J."/>
            <person name="Kwon S.-W."/>
        </authorList>
    </citation>
    <scope>NUCLEOTIDE SEQUENCE [LARGE SCALE GENOMIC DNA]</scope>
    <source>
        <strain evidence="3 4">KCTC 23505</strain>
    </source>
</reference>
<evidence type="ECO:0000313" key="3">
    <source>
        <dbReference type="EMBL" id="MCF3946885.1"/>
    </source>
</evidence>
<dbReference type="RefSeq" id="WP_235704115.1">
    <property type="nucleotide sequence ID" value="NZ_JAKGBZ010000014.1"/>
</dbReference>
<keyword evidence="1" id="KW-0560">Oxidoreductase</keyword>
<sequence length="326" mass="36231">MDYVNLGSTGLKVSRICLGCMTYGTSAWRDWVLDEADAKPFIRRAWEAGINFFDTADMYSKGASEIVLGRALREMAVPREQVVVATKVFNPMGETPNERGLSRKHIMHAIDASLKRLELDYVDLYQIHRFDKSTPIEETLEALDAVVRAGKALHIGASSMDAWRFAKMLNASDRRGLARFATMQNHYNLVYREEEREMIPFCRDEGIGLIPWSPLARGFLAGNRSKTDKGETTRAKSDEFAHTLYYDEGDFAVVDRVSEIATARGVSNAQVALAWVLAQPGVTAPIIGASKPHHLDDAIAALGVKLTDAEIARLAEPYRPHPVLGH</sequence>
<dbReference type="Proteomes" id="UP001521209">
    <property type="component" value="Unassembled WGS sequence"/>
</dbReference>
<dbReference type="InterPro" id="IPR023210">
    <property type="entry name" value="NADP_OxRdtase_dom"/>
</dbReference>
<organism evidence="3 4">
    <name type="scientific">Acidiphilium iwatense</name>
    <dbReference type="NCBI Taxonomy" id="768198"/>
    <lineage>
        <taxon>Bacteria</taxon>
        <taxon>Pseudomonadati</taxon>
        <taxon>Pseudomonadota</taxon>
        <taxon>Alphaproteobacteria</taxon>
        <taxon>Acetobacterales</taxon>
        <taxon>Acidocellaceae</taxon>
        <taxon>Acidiphilium</taxon>
    </lineage>
</organism>
<dbReference type="SUPFAM" id="SSF51430">
    <property type="entry name" value="NAD(P)-linked oxidoreductase"/>
    <property type="match status" value="1"/>
</dbReference>
<protein>
    <submittedName>
        <fullName evidence="3">Aldo/keto reductase</fullName>
    </submittedName>
</protein>
<gene>
    <name evidence="3" type="ORF">L2A60_09350</name>
</gene>
<dbReference type="InterPro" id="IPR050523">
    <property type="entry name" value="AKR_Detox_Biosynth"/>
</dbReference>
<evidence type="ECO:0000313" key="4">
    <source>
        <dbReference type="Proteomes" id="UP001521209"/>
    </source>
</evidence>